<accession>A0AB33K824</accession>
<keyword evidence="2" id="KW-1133">Transmembrane helix</keyword>
<proteinExistence type="predicted"/>
<organism evidence="3">
    <name type="scientific">Kitasatospora sp. CMC57</name>
    <dbReference type="NCBI Taxonomy" id="3231513"/>
    <lineage>
        <taxon>Bacteria</taxon>
        <taxon>Bacillati</taxon>
        <taxon>Actinomycetota</taxon>
        <taxon>Actinomycetes</taxon>
        <taxon>Kitasatosporales</taxon>
        <taxon>Streptomycetaceae</taxon>
        <taxon>Kitasatospora</taxon>
    </lineage>
</organism>
<feature type="transmembrane region" description="Helical" evidence="2">
    <location>
        <begin position="72"/>
        <end position="92"/>
    </location>
</feature>
<keyword evidence="2" id="KW-0812">Transmembrane</keyword>
<gene>
    <name evidence="3" type="ORF">KCMC57_39430</name>
</gene>
<sequence>MAICDGCGAASTEGAMRCAACGRSFAIGEVEFGGGGLSAPQGQGSWGAGVVVEARPKPAVLRWFTDADWRPAMRVVAAPTGLLLVAALLLALGLAGGDAEPLGFGTRFGIALALVLAAFGAPVGMDSEIGRLELVPDLTTRFQFLPMTVTLLWIVLFRYGLRAARRSVLPEFSARRRAAEAGRPVLLAVLVNLMLGLLARAEPSPGRAGRQGPVSWLFQVGYADHAVVSLGVVRVVLGSVVLAGATAAAVYGAEVLRRVAGAWVESARAAVRALLSAVAVAAAAAVVVLAVREPSEVVLPALVLLPNLGLLLLGFGSGATFGAGFEHSGPAGFDLRSSPGYDVSLVDLGGLGGQWRWTVLLALAGALLFGWTVRTLGLAGRLRAAALYWAGASLLMVLAGYVQQIGFQLRGSGNPGEVAGMTSTTTLGLGLVSVLVANLLWAALGAVAVPLLFGRWGGRAAPSAAPADAPSDHLPAGVPPRPAYAPFTDEVLDSNGPR</sequence>
<evidence type="ECO:0008006" key="4">
    <source>
        <dbReference type="Google" id="ProtNLM"/>
    </source>
</evidence>
<evidence type="ECO:0000256" key="2">
    <source>
        <dbReference type="SAM" id="Phobius"/>
    </source>
</evidence>
<feature type="transmembrane region" description="Helical" evidence="2">
    <location>
        <begin position="226"/>
        <end position="252"/>
    </location>
</feature>
<dbReference type="AlphaFoldDB" id="A0AB33K824"/>
<evidence type="ECO:0000256" key="1">
    <source>
        <dbReference type="SAM" id="MobiDB-lite"/>
    </source>
</evidence>
<dbReference type="RefSeq" id="WP_407989894.1">
    <property type="nucleotide sequence ID" value="NZ_AP035881.2"/>
</dbReference>
<keyword evidence="2" id="KW-0472">Membrane</keyword>
<feature type="transmembrane region" description="Helical" evidence="2">
    <location>
        <begin position="427"/>
        <end position="453"/>
    </location>
</feature>
<dbReference type="EMBL" id="AP035881">
    <property type="protein sequence ID" value="BFP47575.1"/>
    <property type="molecule type" value="Genomic_DNA"/>
</dbReference>
<feature type="transmembrane region" description="Helical" evidence="2">
    <location>
        <begin position="385"/>
        <end position="407"/>
    </location>
</feature>
<reference evidence="3" key="1">
    <citation type="submission" date="2024-07" db="EMBL/GenBank/DDBJ databases">
        <title>Complete genome sequences of cellulolytic bacteria, Kitasatospora sp. CMC57 and Streptomyces sp. CMC78, isolated from Japanese agricultural soil.</title>
        <authorList>
            <person name="Hashimoto T."/>
            <person name="Ito M."/>
            <person name="Iwamoto M."/>
            <person name="Fukahori D."/>
            <person name="Shoda T."/>
            <person name="Sakoda M."/>
            <person name="Morohoshi T."/>
            <person name="Mitsuboshi M."/>
            <person name="Nishizawa T."/>
        </authorList>
    </citation>
    <scope>NUCLEOTIDE SEQUENCE</scope>
    <source>
        <strain evidence="3">CMC57</strain>
    </source>
</reference>
<protein>
    <recommendedName>
        <fullName evidence="4">Zinc ribbon domain-containing protein</fullName>
    </recommendedName>
</protein>
<feature type="transmembrane region" description="Helical" evidence="2">
    <location>
        <begin position="355"/>
        <end position="373"/>
    </location>
</feature>
<feature type="transmembrane region" description="Helical" evidence="2">
    <location>
        <begin position="273"/>
        <end position="291"/>
    </location>
</feature>
<evidence type="ECO:0000313" key="3">
    <source>
        <dbReference type="EMBL" id="BFP47575.1"/>
    </source>
</evidence>
<feature type="transmembrane region" description="Helical" evidence="2">
    <location>
        <begin position="104"/>
        <end position="124"/>
    </location>
</feature>
<name>A0AB33K824_9ACTN</name>
<feature type="region of interest" description="Disordered" evidence="1">
    <location>
        <begin position="464"/>
        <end position="498"/>
    </location>
</feature>
<feature type="transmembrane region" description="Helical" evidence="2">
    <location>
        <begin position="144"/>
        <end position="161"/>
    </location>
</feature>